<feature type="transmembrane region" description="Helical" evidence="1">
    <location>
        <begin position="12"/>
        <end position="35"/>
    </location>
</feature>
<reference evidence="2 3" key="1">
    <citation type="submission" date="2014-04" db="EMBL/GenBank/DDBJ databases">
        <authorList>
            <consortium name="DOE Joint Genome Institute"/>
            <person name="Kuo A."/>
            <person name="Kohler A."/>
            <person name="Costa M.D."/>
            <person name="Nagy L.G."/>
            <person name="Floudas D."/>
            <person name="Copeland A."/>
            <person name="Barry K.W."/>
            <person name="Cichocki N."/>
            <person name="Veneault-Fourrey C."/>
            <person name="LaButti K."/>
            <person name="Lindquist E.A."/>
            <person name="Lipzen A."/>
            <person name="Lundell T."/>
            <person name="Morin E."/>
            <person name="Murat C."/>
            <person name="Sun H."/>
            <person name="Tunlid A."/>
            <person name="Henrissat B."/>
            <person name="Grigoriev I.V."/>
            <person name="Hibbett D.S."/>
            <person name="Martin F."/>
            <person name="Nordberg H.P."/>
            <person name="Cantor M.N."/>
            <person name="Hua S.X."/>
        </authorList>
    </citation>
    <scope>NUCLEOTIDE SEQUENCE [LARGE SCALE GENOMIC DNA]</scope>
    <source>
        <strain evidence="2 3">Marx 270</strain>
    </source>
</reference>
<dbReference type="InParanoid" id="A0A0C3JW52"/>
<feature type="transmembrane region" description="Helical" evidence="1">
    <location>
        <begin position="105"/>
        <end position="131"/>
    </location>
</feature>
<name>A0A0C3JW52_PISTI</name>
<organism evidence="2 3">
    <name type="scientific">Pisolithus tinctorius Marx 270</name>
    <dbReference type="NCBI Taxonomy" id="870435"/>
    <lineage>
        <taxon>Eukaryota</taxon>
        <taxon>Fungi</taxon>
        <taxon>Dikarya</taxon>
        <taxon>Basidiomycota</taxon>
        <taxon>Agaricomycotina</taxon>
        <taxon>Agaricomycetes</taxon>
        <taxon>Agaricomycetidae</taxon>
        <taxon>Boletales</taxon>
        <taxon>Sclerodermatineae</taxon>
        <taxon>Pisolithaceae</taxon>
        <taxon>Pisolithus</taxon>
    </lineage>
</organism>
<keyword evidence="1" id="KW-0812">Transmembrane</keyword>
<dbReference type="HOGENOM" id="CLU_035509_14_2_1"/>
<keyword evidence="3" id="KW-1185">Reference proteome</keyword>
<keyword evidence="1" id="KW-0472">Membrane</keyword>
<dbReference type="EMBL" id="KN831986">
    <property type="protein sequence ID" value="KIO01687.1"/>
    <property type="molecule type" value="Genomic_DNA"/>
</dbReference>
<gene>
    <name evidence="2" type="ORF">M404DRAFT_1002824</name>
</gene>
<feature type="transmembrane region" description="Helical" evidence="1">
    <location>
        <begin position="64"/>
        <end position="84"/>
    </location>
</feature>
<evidence type="ECO:0000313" key="2">
    <source>
        <dbReference type="EMBL" id="KIO01687.1"/>
    </source>
</evidence>
<reference evidence="3" key="2">
    <citation type="submission" date="2015-01" db="EMBL/GenBank/DDBJ databases">
        <title>Evolutionary Origins and Diversification of the Mycorrhizal Mutualists.</title>
        <authorList>
            <consortium name="DOE Joint Genome Institute"/>
            <consortium name="Mycorrhizal Genomics Consortium"/>
            <person name="Kohler A."/>
            <person name="Kuo A."/>
            <person name="Nagy L.G."/>
            <person name="Floudas D."/>
            <person name="Copeland A."/>
            <person name="Barry K.W."/>
            <person name="Cichocki N."/>
            <person name="Veneault-Fourrey C."/>
            <person name="LaButti K."/>
            <person name="Lindquist E.A."/>
            <person name="Lipzen A."/>
            <person name="Lundell T."/>
            <person name="Morin E."/>
            <person name="Murat C."/>
            <person name="Riley R."/>
            <person name="Ohm R."/>
            <person name="Sun H."/>
            <person name="Tunlid A."/>
            <person name="Henrissat B."/>
            <person name="Grigoriev I.V."/>
            <person name="Hibbett D.S."/>
            <person name="Martin F."/>
        </authorList>
    </citation>
    <scope>NUCLEOTIDE SEQUENCE [LARGE SCALE GENOMIC DNA]</scope>
    <source>
        <strain evidence="3">Marx 270</strain>
    </source>
</reference>
<sequence length="191" mass="21083">MRLFALYNRSRKVLLLMGSAFLVEILAMIAILITANLTSGTSNEPIPGVKICTNEDTSNSFYVFWLPILCFEFLLCSLAVRAGIQRSRDEISYMALSNRVFLFDVLIKGNVGYFLVIFLVGVVNAVMWGALSPEWVEIPEGFPHGVAVIAGCRLILHIRHAATPASEDTLQGSLAFEYPLQQRSAISARIA</sequence>
<proteinExistence type="predicted"/>
<accession>A0A0C3JW52</accession>
<dbReference type="AlphaFoldDB" id="A0A0C3JW52"/>
<keyword evidence="1" id="KW-1133">Transmembrane helix</keyword>
<evidence type="ECO:0000313" key="3">
    <source>
        <dbReference type="Proteomes" id="UP000054217"/>
    </source>
</evidence>
<dbReference type="OrthoDB" id="3349377at2759"/>
<protein>
    <submittedName>
        <fullName evidence="2">Uncharacterized protein</fullName>
    </submittedName>
</protein>
<dbReference type="Proteomes" id="UP000054217">
    <property type="component" value="Unassembled WGS sequence"/>
</dbReference>
<evidence type="ECO:0000256" key="1">
    <source>
        <dbReference type="SAM" id="Phobius"/>
    </source>
</evidence>